<dbReference type="SUPFAM" id="SSF51445">
    <property type="entry name" value="(Trans)glycosidases"/>
    <property type="match status" value="1"/>
</dbReference>
<dbReference type="AlphaFoldDB" id="I0IHM8"/>
<organism evidence="2 3">
    <name type="scientific">Phycisphaera mikurensis (strain NBRC 102666 / KCTC 22515 / FYK2301M01)</name>
    <dbReference type="NCBI Taxonomy" id="1142394"/>
    <lineage>
        <taxon>Bacteria</taxon>
        <taxon>Pseudomonadati</taxon>
        <taxon>Planctomycetota</taxon>
        <taxon>Phycisphaerae</taxon>
        <taxon>Phycisphaerales</taxon>
        <taxon>Phycisphaeraceae</taxon>
        <taxon>Phycisphaera</taxon>
    </lineage>
</organism>
<evidence type="ECO:0000313" key="3">
    <source>
        <dbReference type="Proteomes" id="UP000007881"/>
    </source>
</evidence>
<reference evidence="2 3" key="1">
    <citation type="submission" date="2012-02" db="EMBL/GenBank/DDBJ databases">
        <title>Complete genome sequence of Phycisphaera mikurensis NBRC 102666.</title>
        <authorList>
            <person name="Ankai A."/>
            <person name="Hosoyama A."/>
            <person name="Terui Y."/>
            <person name="Sekine M."/>
            <person name="Fukai R."/>
            <person name="Kato Y."/>
            <person name="Nakamura S."/>
            <person name="Yamada-Narita S."/>
            <person name="Kawakoshi A."/>
            <person name="Fukunaga Y."/>
            <person name="Yamazaki S."/>
            <person name="Fujita N."/>
        </authorList>
    </citation>
    <scope>NUCLEOTIDE SEQUENCE [LARGE SCALE GENOMIC DNA]</scope>
    <source>
        <strain evidence="3">NBRC 102666 / KCTC 22515 / FYK2301M01</strain>
    </source>
</reference>
<dbReference type="OrthoDB" id="9801493at2"/>
<dbReference type="Gene3D" id="3.20.20.80">
    <property type="entry name" value="Glycosidases"/>
    <property type="match status" value="1"/>
</dbReference>
<dbReference type="KEGG" id="phm:PSMK_26070"/>
<dbReference type="eggNOG" id="COG3934">
    <property type="taxonomic scope" value="Bacteria"/>
</dbReference>
<accession>I0IHM8</accession>
<feature type="chain" id="PRO_5003629697" evidence="1">
    <location>
        <begin position="25"/>
        <end position="428"/>
    </location>
</feature>
<protein>
    <submittedName>
        <fullName evidence="2">Uncharacterized protein</fullName>
    </submittedName>
</protein>
<feature type="signal peptide" evidence="1">
    <location>
        <begin position="1"/>
        <end position="24"/>
    </location>
</feature>
<sequence length="428" mass="45546">MRHRPLSLLLAPCLALLPAAPGEAAGLEVVGGGFEREGVAYRAVGVNYFDAFLRTLREPGDFQRTRSSLTGPANTSYEAGFDGLAAAGVPFIRFNAGGFRVADYRLYQKDKAAYLAQMRAVVDAADARGIGVVPSVFWQTDSFAALAGENRAAWADAGSATRRLADAYARDVVGALRGANNVLMWEFGNEFNLQQDLPVNDDRPATISSAGVRDAVAAFAGVVAELDPARTTTTGHSVERTAAAALRQSGSFRPLDTREDFREVTITDHAGVGVISAHLYQHSALGLDPKDSTADPAVRFGEPGLAYVEVVAELMAASAASGKPLFLGEFGVGEGSALGAPDAPATEAEQLRYLLDAIVEEQVPLSALWVYDRLFTGRNELDYTITTRNDRADRLALIAEANRRLAVPEPGTLGLAGAAALPLLRRRR</sequence>
<dbReference type="Proteomes" id="UP000007881">
    <property type="component" value="Chromosome"/>
</dbReference>
<gene>
    <name evidence="2" type="ordered locus">PSMK_26070</name>
</gene>
<dbReference type="InterPro" id="IPR017853">
    <property type="entry name" value="GH"/>
</dbReference>
<evidence type="ECO:0000256" key="1">
    <source>
        <dbReference type="SAM" id="SignalP"/>
    </source>
</evidence>
<keyword evidence="1" id="KW-0732">Signal</keyword>
<dbReference type="RefSeq" id="WP_014437979.1">
    <property type="nucleotide sequence ID" value="NC_017080.1"/>
</dbReference>
<dbReference type="STRING" id="1142394.PSMK_26070"/>
<dbReference type="HOGENOM" id="CLU_660043_0_0_0"/>
<dbReference type="EMBL" id="AP012338">
    <property type="protein sequence ID" value="BAM04766.1"/>
    <property type="molecule type" value="Genomic_DNA"/>
</dbReference>
<keyword evidence="3" id="KW-1185">Reference proteome</keyword>
<name>I0IHM8_PHYMF</name>
<evidence type="ECO:0000313" key="2">
    <source>
        <dbReference type="EMBL" id="BAM04766.1"/>
    </source>
</evidence>
<proteinExistence type="predicted"/>